<evidence type="ECO:0000313" key="3">
    <source>
        <dbReference type="Proteomes" id="UP000003835"/>
    </source>
</evidence>
<dbReference type="InterPro" id="IPR007569">
    <property type="entry name" value="DUF559"/>
</dbReference>
<proteinExistence type="predicted"/>
<reference evidence="2 3" key="1">
    <citation type="submission" date="2008-07" db="EMBL/GenBank/DDBJ databases">
        <authorList>
            <person name="Tandeau de Marsac N."/>
            <person name="Ferriera S."/>
            <person name="Johnson J."/>
            <person name="Kravitz S."/>
            <person name="Beeson K."/>
            <person name="Sutton G."/>
            <person name="Rogers Y.-H."/>
            <person name="Friedman R."/>
            <person name="Frazier M."/>
            <person name="Venter J.C."/>
        </authorList>
    </citation>
    <scope>NUCLEOTIDE SEQUENCE [LARGE SCALE GENOMIC DNA]</scope>
    <source>
        <strain evidence="2 3">PCC 7420</strain>
    </source>
</reference>
<evidence type="ECO:0000259" key="1">
    <source>
        <dbReference type="Pfam" id="PF04480"/>
    </source>
</evidence>
<dbReference type="PANTHER" id="PTHR38590:SF1">
    <property type="entry name" value="BLL0828 PROTEIN"/>
    <property type="match status" value="1"/>
</dbReference>
<dbReference type="AlphaFoldDB" id="B4VVM8"/>
<name>B4VVM8_9CYAN</name>
<accession>B4VVM8</accession>
<dbReference type="SUPFAM" id="SSF52980">
    <property type="entry name" value="Restriction endonuclease-like"/>
    <property type="match status" value="1"/>
</dbReference>
<dbReference type="PANTHER" id="PTHR38590">
    <property type="entry name" value="BLL0828 PROTEIN"/>
    <property type="match status" value="1"/>
</dbReference>
<dbReference type="InterPro" id="IPR047216">
    <property type="entry name" value="Endonuclease_DUF559_bact"/>
</dbReference>
<dbReference type="OrthoDB" id="9798754at2"/>
<dbReference type="Pfam" id="PF04480">
    <property type="entry name" value="DUF559"/>
    <property type="match status" value="1"/>
</dbReference>
<dbReference type="EMBL" id="DS989855">
    <property type="protein sequence ID" value="EDX73856.1"/>
    <property type="molecule type" value="Genomic_DNA"/>
</dbReference>
<feature type="domain" description="DUF559" evidence="1">
    <location>
        <begin position="3"/>
        <end position="103"/>
    </location>
</feature>
<dbReference type="CDD" id="cd01038">
    <property type="entry name" value="Endonuclease_DUF559"/>
    <property type="match status" value="1"/>
</dbReference>
<dbReference type="STRING" id="118168.MC7420_5736"/>
<sequence>MIEIARQFRKKPTPSEAILWQALRKKQLEGRKFRRQQPIGRFIVDFFCASEQLIVEVDGGIHESQKDLDEQRQQLLESLGLRFVRVSSEEVERNLPEVLSRIRGEFGHPHPPLVSS</sequence>
<organism evidence="2 3">
    <name type="scientific">Coleofasciculus chthonoplastes PCC 7420</name>
    <dbReference type="NCBI Taxonomy" id="118168"/>
    <lineage>
        <taxon>Bacteria</taxon>
        <taxon>Bacillati</taxon>
        <taxon>Cyanobacteriota</taxon>
        <taxon>Cyanophyceae</taxon>
        <taxon>Coleofasciculales</taxon>
        <taxon>Coleofasciculaceae</taxon>
        <taxon>Coleofasciculus</taxon>
    </lineage>
</organism>
<dbReference type="HOGENOM" id="CLU_107928_1_2_3"/>
<dbReference type="InterPro" id="IPR011335">
    <property type="entry name" value="Restrct_endonuc-II-like"/>
</dbReference>
<protein>
    <recommendedName>
        <fullName evidence="1">DUF559 domain-containing protein</fullName>
    </recommendedName>
</protein>
<keyword evidence="3" id="KW-1185">Reference proteome</keyword>
<dbReference type="Proteomes" id="UP000003835">
    <property type="component" value="Unassembled WGS sequence"/>
</dbReference>
<evidence type="ECO:0000313" key="2">
    <source>
        <dbReference type="EMBL" id="EDX73856.1"/>
    </source>
</evidence>
<dbReference type="Gene3D" id="3.40.960.10">
    <property type="entry name" value="VSR Endonuclease"/>
    <property type="match status" value="1"/>
</dbReference>
<gene>
    <name evidence="2" type="ORF">MC7420_5736</name>
</gene>
<dbReference type="eggNOG" id="COG2852">
    <property type="taxonomic scope" value="Bacteria"/>
</dbReference>